<keyword evidence="6 10" id="KW-0548">Nucleotidyltransferase</keyword>
<dbReference type="SMART" id="SM00480">
    <property type="entry name" value="POL3Bc"/>
    <property type="match status" value="1"/>
</dbReference>
<dbReference type="InterPro" id="IPR022635">
    <property type="entry name" value="DNA_polIII_beta_C"/>
</dbReference>
<dbReference type="InterPro" id="IPR022634">
    <property type="entry name" value="DNA_polIII_beta_N"/>
</dbReference>
<gene>
    <name evidence="14" type="ORF">SAMN05421783_11594</name>
</gene>
<evidence type="ECO:0000256" key="5">
    <source>
        <dbReference type="ARBA" id="ARBA00022679"/>
    </source>
</evidence>
<dbReference type="STRING" id="1058.SAMN05421783_11594"/>
<dbReference type="GO" id="GO:0003887">
    <property type="term" value="F:DNA-directed DNA polymerase activity"/>
    <property type="evidence" value="ECO:0007669"/>
    <property type="project" value="UniProtKB-UniRule"/>
</dbReference>
<evidence type="ECO:0000256" key="10">
    <source>
        <dbReference type="PIRNR" id="PIRNR000804"/>
    </source>
</evidence>
<evidence type="ECO:0000256" key="9">
    <source>
        <dbReference type="ARBA" id="ARBA00023125"/>
    </source>
</evidence>
<dbReference type="Gene3D" id="3.10.150.10">
    <property type="entry name" value="DNA Polymerase III, subunit A, domain 2"/>
    <property type="match status" value="1"/>
</dbReference>
<evidence type="ECO:0000313" key="15">
    <source>
        <dbReference type="Proteomes" id="UP000198816"/>
    </source>
</evidence>
<feature type="domain" description="DNA polymerase III beta sliding clamp C-terminal" evidence="13">
    <location>
        <begin position="246"/>
        <end position="365"/>
    </location>
</feature>
<dbReference type="GO" id="GO:0006271">
    <property type="term" value="P:DNA strand elongation involved in DNA replication"/>
    <property type="evidence" value="ECO:0007669"/>
    <property type="project" value="TreeGrafter"/>
</dbReference>
<organism evidence="14 15">
    <name type="scientific">Thiocapsa roseopersicina</name>
    <dbReference type="NCBI Taxonomy" id="1058"/>
    <lineage>
        <taxon>Bacteria</taxon>
        <taxon>Pseudomonadati</taxon>
        <taxon>Pseudomonadota</taxon>
        <taxon>Gammaproteobacteria</taxon>
        <taxon>Chromatiales</taxon>
        <taxon>Chromatiaceae</taxon>
        <taxon>Thiocapsa</taxon>
    </lineage>
</organism>
<keyword evidence="8 10" id="KW-0239">DNA-directed DNA polymerase</keyword>
<dbReference type="Pfam" id="PF02768">
    <property type="entry name" value="DNA_pol3_beta_3"/>
    <property type="match status" value="1"/>
</dbReference>
<keyword evidence="4 10" id="KW-0963">Cytoplasm</keyword>
<dbReference type="InterPro" id="IPR046938">
    <property type="entry name" value="DNA_clamp_sf"/>
</dbReference>
<dbReference type="GO" id="GO:0005737">
    <property type="term" value="C:cytoplasm"/>
    <property type="evidence" value="ECO:0007669"/>
    <property type="project" value="UniProtKB-SubCell"/>
</dbReference>
<dbReference type="RefSeq" id="WP_093034272.1">
    <property type="nucleotide sequence ID" value="NZ_FNNZ01000015.1"/>
</dbReference>
<keyword evidence="7 10" id="KW-0235">DNA replication</keyword>
<comment type="subcellular location">
    <subcellularLocation>
        <location evidence="1 10">Cytoplasm</location>
    </subcellularLocation>
</comment>
<dbReference type="Gene3D" id="3.70.10.10">
    <property type="match status" value="1"/>
</dbReference>
<dbReference type="CDD" id="cd00140">
    <property type="entry name" value="beta_clamp"/>
    <property type="match status" value="1"/>
</dbReference>
<feature type="domain" description="DNA polymerase III beta sliding clamp N-terminal" evidence="11">
    <location>
        <begin position="1"/>
        <end position="119"/>
    </location>
</feature>
<evidence type="ECO:0000256" key="4">
    <source>
        <dbReference type="ARBA" id="ARBA00022490"/>
    </source>
</evidence>
<dbReference type="InterPro" id="IPR022637">
    <property type="entry name" value="DNA_polIII_beta_cen"/>
</dbReference>
<name>A0A1H2ZEL4_THIRO</name>
<evidence type="ECO:0000256" key="6">
    <source>
        <dbReference type="ARBA" id="ARBA00022695"/>
    </source>
</evidence>
<dbReference type="GO" id="GO:0003677">
    <property type="term" value="F:DNA binding"/>
    <property type="evidence" value="ECO:0007669"/>
    <property type="project" value="UniProtKB-UniRule"/>
</dbReference>
<dbReference type="Proteomes" id="UP000198816">
    <property type="component" value="Unassembled WGS sequence"/>
</dbReference>
<evidence type="ECO:0000259" key="13">
    <source>
        <dbReference type="Pfam" id="PF02768"/>
    </source>
</evidence>
<keyword evidence="15" id="KW-1185">Reference proteome</keyword>
<accession>A0A1H2ZEL4</accession>
<evidence type="ECO:0000256" key="2">
    <source>
        <dbReference type="ARBA" id="ARBA00010752"/>
    </source>
</evidence>
<comment type="subunit">
    <text evidence="10">Forms a ring-shaped head-to-tail homodimer around DNA.</text>
</comment>
<comment type="similarity">
    <text evidence="2 10">Belongs to the beta sliding clamp family.</text>
</comment>
<keyword evidence="9" id="KW-0238">DNA-binding</keyword>
<protein>
    <recommendedName>
        <fullName evidence="3 10">Beta sliding clamp</fullName>
    </recommendedName>
</protein>
<comment type="function">
    <text evidence="10">Confers DNA tethering and processivity to DNA polymerases and other proteins. Acts as a clamp, forming a ring around DNA (a reaction catalyzed by the clamp-loading complex) which diffuses in an ATP-independent manner freely and bidirectionally along dsDNA. Initially characterized for its ability to contact the catalytic subunit of DNA polymerase III (Pol III), a complex, multichain enzyme responsible for most of the replicative synthesis in bacteria; Pol III exhibits 3'-5' exonuclease proofreading activity. The beta chain is required for initiation of replication as well as for processivity of DNA replication.</text>
</comment>
<evidence type="ECO:0000313" key="14">
    <source>
        <dbReference type="EMBL" id="SDX15785.1"/>
    </source>
</evidence>
<dbReference type="SUPFAM" id="SSF55979">
    <property type="entry name" value="DNA clamp"/>
    <property type="match status" value="3"/>
</dbReference>
<dbReference type="PANTHER" id="PTHR30478:SF0">
    <property type="entry name" value="BETA SLIDING CLAMP"/>
    <property type="match status" value="1"/>
</dbReference>
<sequence>MELVVNRERLLPVLSKVVGVVERRQTLPILGNLLLSAREDRLDICGTDLEVEVRTSCSASVPGEGETTLPARKLMDICRNLTEGTEIRFRLNNERCVVTAGRGRFTLGVLPAADFPLMDADIEGVEVKVPEGILRQILDKTSFAMAQQDVRYYLNGLLLEWERSGITAVGTDGHRLAKFHRSLDLDVPERVQVIVPSKTILELRRQLSSTDEEVSVSVGPRSIRLAVGGMVMTSKLVDGRYPEYERVIPRELEKVARVSNDALKRALARTSILSNEKYRGVRLAFEEGVLRLQAHNPEQEEAEEEIELDYSGESVAIGFNVAYLSDVLGAVEGTEIEVRFSDAGSSSVWRGVGAEDETYVVMPMRL</sequence>
<dbReference type="PIRSF" id="PIRSF000804">
    <property type="entry name" value="DNA_pol_III_b"/>
    <property type="match status" value="1"/>
</dbReference>
<dbReference type="GO" id="GO:0009360">
    <property type="term" value="C:DNA polymerase III complex"/>
    <property type="evidence" value="ECO:0007669"/>
    <property type="project" value="InterPro"/>
</dbReference>
<dbReference type="GO" id="GO:0008408">
    <property type="term" value="F:3'-5' exonuclease activity"/>
    <property type="evidence" value="ECO:0007669"/>
    <property type="project" value="InterPro"/>
</dbReference>
<evidence type="ECO:0000259" key="11">
    <source>
        <dbReference type="Pfam" id="PF00712"/>
    </source>
</evidence>
<evidence type="ECO:0000256" key="8">
    <source>
        <dbReference type="ARBA" id="ARBA00022932"/>
    </source>
</evidence>
<dbReference type="Pfam" id="PF02767">
    <property type="entry name" value="DNA_pol3_beta_2"/>
    <property type="match status" value="1"/>
</dbReference>
<dbReference type="OrthoDB" id="8421503at2"/>
<dbReference type="Pfam" id="PF00712">
    <property type="entry name" value="DNA_pol3_beta"/>
    <property type="match status" value="1"/>
</dbReference>
<evidence type="ECO:0000256" key="3">
    <source>
        <dbReference type="ARBA" id="ARBA00021035"/>
    </source>
</evidence>
<feature type="domain" description="DNA polymerase III beta sliding clamp central" evidence="12">
    <location>
        <begin position="129"/>
        <end position="243"/>
    </location>
</feature>
<reference evidence="15" key="1">
    <citation type="submission" date="2016-10" db="EMBL/GenBank/DDBJ databases">
        <authorList>
            <person name="Varghese N."/>
            <person name="Submissions S."/>
        </authorList>
    </citation>
    <scope>NUCLEOTIDE SEQUENCE [LARGE SCALE GENOMIC DNA]</scope>
    <source>
        <strain evidence="15">DSM 217</strain>
    </source>
</reference>
<evidence type="ECO:0000256" key="7">
    <source>
        <dbReference type="ARBA" id="ARBA00022705"/>
    </source>
</evidence>
<dbReference type="InterPro" id="IPR001001">
    <property type="entry name" value="DNA_polIII_beta"/>
</dbReference>
<dbReference type="EMBL" id="FNNZ01000015">
    <property type="protein sequence ID" value="SDX15785.1"/>
    <property type="molecule type" value="Genomic_DNA"/>
</dbReference>
<dbReference type="NCBIfam" id="TIGR00663">
    <property type="entry name" value="dnan"/>
    <property type="match status" value="1"/>
</dbReference>
<evidence type="ECO:0000259" key="12">
    <source>
        <dbReference type="Pfam" id="PF02767"/>
    </source>
</evidence>
<dbReference type="AlphaFoldDB" id="A0A1H2ZEL4"/>
<dbReference type="PANTHER" id="PTHR30478">
    <property type="entry name" value="DNA POLYMERASE III SUBUNIT BETA"/>
    <property type="match status" value="1"/>
</dbReference>
<keyword evidence="5 10" id="KW-0808">Transferase</keyword>
<proteinExistence type="inferred from homology"/>
<evidence type="ECO:0000256" key="1">
    <source>
        <dbReference type="ARBA" id="ARBA00004496"/>
    </source>
</evidence>